<dbReference type="EMBL" id="BBMN01000001">
    <property type="protein sequence ID" value="GAL02935.1"/>
    <property type="molecule type" value="Genomic_DNA"/>
</dbReference>
<dbReference type="STRING" id="754436.JCM19237_5828"/>
<dbReference type="SUPFAM" id="SSF46689">
    <property type="entry name" value="Homeodomain-like"/>
    <property type="match status" value="1"/>
</dbReference>
<sequence length="105" mass="12042">MLLTMTDNELLRIKVIQDICDKRLTGVEAAHLLKLSPRQVYRLVKRFVEFGAAGLISLQRGRPGNHRYDDDVKLTALAIIHEHYIDFGPTLAHEKLSEIHDIHMT</sequence>
<dbReference type="eggNOG" id="COG2801">
    <property type="taxonomic scope" value="Bacteria"/>
</dbReference>
<evidence type="ECO:0000313" key="1">
    <source>
        <dbReference type="EMBL" id="GAL02935.1"/>
    </source>
</evidence>
<evidence type="ECO:0000313" key="2">
    <source>
        <dbReference type="Proteomes" id="UP000029227"/>
    </source>
</evidence>
<name>A0A090QIH5_9GAMM</name>
<proteinExistence type="predicted"/>
<dbReference type="InterPro" id="IPR009057">
    <property type="entry name" value="Homeodomain-like_sf"/>
</dbReference>
<dbReference type="AlphaFoldDB" id="A0A090QIH5"/>
<organism evidence="1 2">
    <name type="scientific">Photobacterium aphoticum</name>
    <dbReference type="NCBI Taxonomy" id="754436"/>
    <lineage>
        <taxon>Bacteria</taxon>
        <taxon>Pseudomonadati</taxon>
        <taxon>Pseudomonadota</taxon>
        <taxon>Gammaproteobacteria</taxon>
        <taxon>Vibrionales</taxon>
        <taxon>Vibrionaceae</taxon>
        <taxon>Photobacterium</taxon>
    </lineage>
</organism>
<gene>
    <name evidence="1" type="ORF">JCM19237_5828</name>
</gene>
<protein>
    <submittedName>
        <fullName evidence="1">Mobile element protein</fullName>
    </submittedName>
</protein>
<reference evidence="1 2" key="1">
    <citation type="journal article" date="2014" name="Genome Announc.">
        <title>Draft Genome Sequences of Two Vibrionaceae Species, Vibrio ponticus C121 and Photobacterium aphoticum C119, Isolated as Coral Reef Microbiota.</title>
        <authorList>
            <person name="Al-saari N."/>
            <person name="Meirelles P.M."/>
            <person name="Mino S."/>
            <person name="Suda W."/>
            <person name="Oshima K."/>
            <person name="Hattori M."/>
            <person name="Ohkuma M."/>
            <person name="Thompson F.L."/>
            <person name="Gomez-Gil B."/>
            <person name="Sawabe T."/>
            <person name="Sawabe T."/>
        </authorList>
    </citation>
    <scope>NUCLEOTIDE SEQUENCE [LARGE SCALE GENOMIC DNA]</scope>
    <source>
        <strain evidence="1 2">JCM 19237</strain>
    </source>
</reference>
<dbReference type="Proteomes" id="UP000029227">
    <property type="component" value="Unassembled WGS sequence"/>
</dbReference>
<comment type="caution">
    <text evidence="1">The sequence shown here is derived from an EMBL/GenBank/DDBJ whole genome shotgun (WGS) entry which is preliminary data.</text>
</comment>
<accession>A0A090QIH5</accession>
<dbReference type="Pfam" id="PF13551">
    <property type="entry name" value="HTH_29"/>
    <property type="match status" value="1"/>
</dbReference>